<dbReference type="AlphaFoldDB" id="A0AB39D2Z0"/>
<dbReference type="GO" id="GO:0016747">
    <property type="term" value="F:acyltransferase activity, transferring groups other than amino-acyl groups"/>
    <property type="evidence" value="ECO:0007669"/>
    <property type="project" value="InterPro"/>
</dbReference>
<dbReference type="RefSeq" id="WP_368640581.1">
    <property type="nucleotide sequence ID" value="NZ_CP158254.1"/>
</dbReference>
<name>A0AB39D2Z0_9BURK</name>
<accession>A0AB39D2Z0</accession>
<dbReference type="InterPro" id="IPR000182">
    <property type="entry name" value="GNAT_dom"/>
</dbReference>
<proteinExistence type="predicted"/>
<evidence type="ECO:0000259" key="1">
    <source>
        <dbReference type="PROSITE" id="PS51186"/>
    </source>
</evidence>
<organism evidence="2">
    <name type="scientific">Castellaniella ginsengisoli</name>
    <dbReference type="NCBI Taxonomy" id="546114"/>
    <lineage>
        <taxon>Bacteria</taxon>
        <taxon>Pseudomonadati</taxon>
        <taxon>Pseudomonadota</taxon>
        <taxon>Betaproteobacteria</taxon>
        <taxon>Burkholderiales</taxon>
        <taxon>Alcaligenaceae</taxon>
        <taxon>Castellaniella</taxon>
    </lineage>
</organism>
<dbReference type="EMBL" id="CP158254">
    <property type="protein sequence ID" value="XDJ48464.1"/>
    <property type="molecule type" value="Genomic_DNA"/>
</dbReference>
<dbReference type="SUPFAM" id="SSF55729">
    <property type="entry name" value="Acyl-CoA N-acyltransferases (Nat)"/>
    <property type="match status" value="1"/>
</dbReference>
<dbReference type="Gene3D" id="3.40.630.30">
    <property type="match status" value="1"/>
</dbReference>
<gene>
    <name evidence="2" type="ORF">ABRZ04_05210</name>
</gene>
<feature type="domain" description="N-acetyltransferase" evidence="1">
    <location>
        <begin position="1"/>
        <end position="150"/>
    </location>
</feature>
<dbReference type="Pfam" id="PF00583">
    <property type="entry name" value="Acetyltransf_1"/>
    <property type="match status" value="1"/>
</dbReference>
<dbReference type="InterPro" id="IPR016181">
    <property type="entry name" value="Acyl_CoA_acyltransferase"/>
</dbReference>
<evidence type="ECO:0000313" key="2">
    <source>
        <dbReference type="EMBL" id="XDJ48464.1"/>
    </source>
</evidence>
<protein>
    <submittedName>
        <fullName evidence="2">GNAT family N-acetyltransferase</fullName>
    </submittedName>
</protein>
<sequence length="150" mass="16497">MMRPATLEDVPALVELGRLMHAESPRWSRLPYSAERVSSTLRTLIESPDGLVLVADRSGKLVGGILGLMSLDWMSDQRTAQELALFMLPEYRGSITPCRLVAGLVAWAKIKGAQWIEAGVSTGVSVERTARLYEALGFERSAIVLENRNV</sequence>
<reference evidence="2" key="1">
    <citation type="submission" date="2024-05" db="EMBL/GenBank/DDBJ databases">
        <authorList>
            <person name="Luo Y.-C."/>
            <person name="Nicholds J."/>
            <person name="Mortimer T."/>
            <person name="Maboni G."/>
        </authorList>
    </citation>
    <scope>NUCLEOTIDE SEQUENCE</scope>
    <source>
        <strain evidence="2">151836</strain>
    </source>
</reference>
<dbReference type="PROSITE" id="PS51186">
    <property type="entry name" value="GNAT"/>
    <property type="match status" value="1"/>
</dbReference>